<keyword evidence="6" id="KW-0472">Membrane</keyword>
<evidence type="ECO:0000256" key="4">
    <source>
        <dbReference type="ARBA" id="ARBA00022692"/>
    </source>
</evidence>
<evidence type="ECO:0000256" key="6">
    <source>
        <dbReference type="ARBA" id="ARBA00023136"/>
    </source>
</evidence>
<dbReference type="GO" id="GO:0009279">
    <property type="term" value="C:cell outer membrane"/>
    <property type="evidence" value="ECO:0007669"/>
    <property type="project" value="UniProtKB-SubCell"/>
</dbReference>
<dbReference type="Proteomes" id="UP000219042">
    <property type="component" value="Unassembled WGS sequence"/>
</dbReference>
<comment type="subcellular location">
    <subcellularLocation>
        <location evidence="1">Cell outer membrane</location>
        <topology evidence="1">Multi-pass membrane protein</topology>
    </subcellularLocation>
</comment>
<keyword evidence="7" id="KW-0998">Cell outer membrane</keyword>
<sequence>MLQEEGNQNLKEEKSKNLELSGLIHYKDFNFEATVYKMKYDNYLYLTHSGLQTANRLPLKYWTQVDTEITGFEIDVKQKVDLNYYGNLILSAFADLVKNKNLNPNQYSLFNDGNYLPNMPTNRYGANIEWEKNDWSARLSSIYYDKPQYLGKNVSQEIPLPAYNMVDLQIRKHLKLHNADFDVFLNGSNLLDEDARPQNSPLKYIAPLPGRGFQIGVSMKL</sequence>
<dbReference type="SUPFAM" id="SSF56935">
    <property type="entry name" value="Porins"/>
    <property type="match status" value="1"/>
</dbReference>
<evidence type="ECO:0000256" key="5">
    <source>
        <dbReference type="ARBA" id="ARBA00023077"/>
    </source>
</evidence>
<feature type="domain" description="TonB-dependent receptor-like beta-barrel" evidence="8">
    <location>
        <begin position="6"/>
        <end position="190"/>
    </location>
</feature>
<dbReference type="InterPro" id="IPR000531">
    <property type="entry name" value="Beta-barrel_TonB"/>
</dbReference>
<proteinExistence type="predicted"/>
<evidence type="ECO:0000256" key="7">
    <source>
        <dbReference type="ARBA" id="ARBA00023237"/>
    </source>
</evidence>
<keyword evidence="3" id="KW-1134">Transmembrane beta strand</keyword>
<evidence type="ECO:0000313" key="10">
    <source>
        <dbReference type="Proteomes" id="UP000219042"/>
    </source>
</evidence>
<keyword evidence="10" id="KW-1185">Reference proteome</keyword>
<dbReference type="EMBL" id="OANT01000001">
    <property type="protein sequence ID" value="SNX43757.1"/>
    <property type="molecule type" value="Genomic_DNA"/>
</dbReference>
<organism evidence="9 10">
    <name type="scientific">Acinetobacter puyangensis</name>
    <dbReference type="NCBI Taxonomy" id="1096779"/>
    <lineage>
        <taxon>Bacteria</taxon>
        <taxon>Pseudomonadati</taxon>
        <taxon>Pseudomonadota</taxon>
        <taxon>Gammaproteobacteria</taxon>
        <taxon>Moraxellales</taxon>
        <taxon>Moraxellaceae</taxon>
        <taxon>Acinetobacter</taxon>
    </lineage>
</organism>
<dbReference type="Gene3D" id="2.40.170.20">
    <property type="entry name" value="TonB-dependent receptor, beta-barrel domain"/>
    <property type="match status" value="1"/>
</dbReference>
<evidence type="ECO:0000313" key="9">
    <source>
        <dbReference type="EMBL" id="SNX43757.1"/>
    </source>
</evidence>
<dbReference type="GO" id="GO:0015344">
    <property type="term" value="F:siderophore uptake transmembrane transporter activity"/>
    <property type="evidence" value="ECO:0007669"/>
    <property type="project" value="TreeGrafter"/>
</dbReference>
<dbReference type="PANTHER" id="PTHR30069:SF40">
    <property type="entry name" value="TONB-DEPENDENT RECEPTOR NMB0964-RELATED"/>
    <property type="match status" value="1"/>
</dbReference>
<dbReference type="InterPro" id="IPR039426">
    <property type="entry name" value="TonB-dep_rcpt-like"/>
</dbReference>
<gene>
    <name evidence="9" type="ORF">SAMN05421731_101801</name>
</gene>
<name>A0A240E4S5_9GAMM</name>
<evidence type="ECO:0000256" key="3">
    <source>
        <dbReference type="ARBA" id="ARBA00022452"/>
    </source>
</evidence>
<evidence type="ECO:0000259" key="8">
    <source>
        <dbReference type="Pfam" id="PF00593"/>
    </source>
</evidence>
<dbReference type="Pfam" id="PF00593">
    <property type="entry name" value="TonB_dep_Rec_b-barrel"/>
    <property type="match status" value="1"/>
</dbReference>
<keyword evidence="2" id="KW-0813">Transport</keyword>
<dbReference type="GO" id="GO:0044718">
    <property type="term" value="P:siderophore transmembrane transport"/>
    <property type="evidence" value="ECO:0007669"/>
    <property type="project" value="TreeGrafter"/>
</dbReference>
<dbReference type="AlphaFoldDB" id="A0A240E4S5"/>
<dbReference type="InterPro" id="IPR036942">
    <property type="entry name" value="Beta-barrel_TonB_sf"/>
</dbReference>
<keyword evidence="4" id="KW-0812">Transmembrane</keyword>
<protein>
    <submittedName>
        <fullName evidence="9">Iron complex outermembrane recepter protein</fullName>
    </submittedName>
</protein>
<evidence type="ECO:0000256" key="1">
    <source>
        <dbReference type="ARBA" id="ARBA00004571"/>
    </source>
</evidence>
<accession>A0A240E4S5</accession>
<reference evidence="10" key="1">
    <citation type="submission" date="2016-09" db="EMBL/GenBank/DDBJ databases">
        <authorList>
            <person name="Varghese N."/>
            <person name="Submissions S."/>
        </authorList>
    </citation>
    <scope>NUCLEOTIDE SEQUENCE [LARGE SCALE GENOMIC DNA]</scope>
    <source>
        <strain evidence="10">ANC 4466</strain>
    </source>
</reference>
<dbReference type="PANTHER" id="PTHR30069">
    <property type="entry name" value="TONB-DEPENDENT OUTER MEMBRANE RECEPTOR"/>
    <property type="match status" value="1"/>
</dbReference>
<keyword evidence="5" id="KW-0798">TonB box</keyword>
<evidence type="ECO:0000256" key="2">
    <source>
        <dbReference type="ARBA" id="ARBA00022448"/>
    </source>
</evidence>